<gene>
    <name evidence="1" type="ORF">G5S32_15750</name>
</gene>
<keyword evidence="2" id="KW-1185">Reference proteome</keyword>
<reference evidence="1 2" key="1">
    <citation type="submission" date="2020-02" db="EMBL/GenBank/DDBJ databases">
        <title>A complete genome of a marine bacterium Vibrio sp. ZWAL4003 isolated from the mangrove sediment with the ability to degrade polysaccharides.</title>
        <authorList>
            <person name="Wu J."/>
            <person name="Qu W."/>
            <person name="Zeng R."/>
        </authorList>
    </citation>
    <scope>NUCLEOTIDE SEQUENCE [LARGE SCALE GENOMIC DNA]</scope>
    <source>
        <strain evidence="1 2">ZWAL4003</strain>
    </source>
</reference>
<dbReference type="AlphaFoldDB" id="A0A6G7CN05"/>
<evidence type="ECO:0000313" key="2">
    <source>
        <dbReference type="Proteomes" id="UP000503003"/>
    </source>
</evidence>
<protein>
    <submittedName>
        <fullName evidence="1">Uncharacterized protein</fullName>
    </submittedName>
</protein>
<dbReference type="RefSeq" id="WP_165312984.1">
    <property type="nucleotide sequence ID" value="NZ_CP049332.1"/>
</dbReference>
<sequence length="120" mass="13853">MINNFKGTKAWNAYMAYCGFVLHMYRAKTMRQQGLVSEEQCKEHFLSLDPDGRKRILIELMAVQRIDYYDMLALVSVHSNKHGMSIDVSNIDNYQLPELGEMVLESLVHCSNLKDSGLFF</sequence>
<dbReference type="KEGG" id="vzi:G5S32_15750"/>
<proteinExistence type="predicted"/>
<dbReference type="Proteomes" id="UP000503003">
    <property type="component" value="Chromosome 2"/>
</dbReference>
<dbReference type="EMBL" id="CP049332">
    <property type="protein sequence ID" value="QIH43450.1"/>
    <property type="molecule type" value="Genomic_DNA"/>
</dbReference>
<name>A0A6G7CN05_9VIBR</name>
<evidence type="ECO:0000313" key="1">
    <source>
        <dbReference type="EMBL" id="QIH43450.1"/>
    </source>
</evidence>
<organism evidence="1 2">
    <name type="scientific">Vibrio ziniensis</name>
    <dbReference type="NCBI Taxonomy" id="2711221"/>
    <lineage>
        <taxon>Bacteria</taxon>
        <taxon>Pseudomonadati</taxon>
        <taxon>Pseudomonadota</taxon>
        <taxon>Gammaproteobacteria</taxon>
        <taxon>Vibrionales</taxon>
        <taxon>Vibrionaceae</taxon>
        <taxon>Vibrio</taxon>
    </lineage>
</organism>
<accession>A0A6G7CN05</accession>